<dbReference type="RefSeq" id="WP_036706296.1">
    <property type="nucleotide sequence ID" value="NZ_JRKQ01000001.1"/>
</dbReference>
<protein>
    <submittedName>
        <fullName evidence="1">Uncharacterized protein</fullName>
    </submittedName>
</protein>
<reference evidence="1 2" key="2">
    <citation type="submission" date="2014-10" db="EMBL/GenBank/DDBJ databases">
        <title>Paracoccus sanguinis sp. nov., isolated from clinical specimens of New York State patients.</title>
        <authorList>
            <person name="Mingle L.A."/>
            <person name="Cole J.A."/>
            <person name="Lapierre P."/>
            <person name="Musser K.A."/>
        </authorList>
    </citation>
    <scope>NUCLEOTIDE SEQUENCE [LARGE SCALE GENOMIC DNA]</scope>
    <source>
        <strain evidence="1 2">5503</strain>
    </source>
</reference>
<dbReference type="Proteomes" id="UP000029858">
    <property type="component" value="Unassembled WGS sequence"/>
</dbReference>
<dbReference type="EMBL" id="JRKQ01000001">
    <property type="protein sequence ID" value="KGJ23758.1"/>
    <property type="molecule type" value="Genomic_DNA"/>
</dbReference>
<reference evidence="1 2" key="1">
    <citation type="submission" date="2014-09" db="EMBL/GenBank/DDBJ databases">
        <authorList>
            <person name="McGinnis J.M."/>
            <person name="Wolfgang W.J."/>
        </authorList>
    </citation>
    <scope>NUCLEOTIDE SEQUENCE [LARGE SCALE GENOMIC DNA]</scope>
    <source>
        <strain evidence="1 2">5503</strain>
    </source>
</reference>
<name>A0A099GNV2_9RHOB</name>
<comment type="caution">
    <text evidence="1">The sequence shown here is derived from an EMBL/GenBank/DDBJ whole genome shotgun (WGS) entry which is preliminary data.</text>
</comment>
<dbReference type="AlphaFoldDB" id="A0A099GNV2"/>
<evidence type="ECO:0000313" key="1">
    <source>
        <dbReference type="EMBL" id="KGJ23758.1"/>
    </source>
</evidence>
<sequence>MPFDVLDPVATPFRPNWSSSPRTDFQFRTGIFTAADGREQRYPQLRRPKVSVQFEHLATGAHAGRAWSMMGNLMNRSLAVRDFRMNATGRVSENGASVILNAQAFAYWWPVGTRIVIEDRDGAVEHTAIITASDPLTRTLAYDAPAPEAMRGRMMSVGSAVVASLDEEQSGKVWHSRAAGLEVRATAFNGIDAIGGAPLDVFPLKHGDRDAMTTKFTKQSRAVDFGIGRREEATGYASWVSGFRQAEVQSYQLDAAQKQALVSFYCGVRGRLGSFQAPGILEGAKFRFASDTLTVEHLNDQVSRATAPIIQVVE</sequence>
<gene>
    <name evidence="1" type="ORF">IX56_00330</name>
</gene>
<organism evidence="1 2">
    <name type="scientific">Paracoccus sanguinis</name>
    <dbReference type="NCBI Taxonomy" id="1545044"/>
    <lineage>
        <taxon>Bacteria</taxon>
        <taxon>Pseudomonadati</taxon>
        <taxon>Pseudomonadota</taxon>
        <taxon>Alphaproteobacteria</taxon>
        <taxon>Rhodobacterales</taxon>
        <taxon>Paracoccaceae</taxon>
        <taxon>Paracoccus</taxon>
    </lineage>
</organism>
<proteinExistence type="predicted"/>
<accession>A0A099GNV2</accession>
<evidence type="ECO:0000313" key="2">
    <source>
        <dbReference type="Proteomes" id="UP000029858"/>
    </source>
</evidence>